<dbReference type="Proteomes" id="UP000027180">
    <property type="component" value="Plasmid pRetIE4771e"/>
</dbReference>
<dbReference type="Gene3D" id="3.40.50.300">
    <property type="entry name" value="P-loop containing nucleotide triphosphate hydrolases"/>
    <property type="match status" value="1"/>
</dbReference>
<dbReference type="EMBL" id="CP006991">
    <property type="protein sequence ID" value="AIC31520.1"/>
    <property type="molecule type" value="Genomic_DNA"/>
</dbReference>
<dbReference type="InterPro" id="IPR027417">
    <property type="entry name" value="P-loop_NTPase"/>
</dbReference>
<dbReference type="SUPFAM" id="SSF52540">
    <property type="entry name" value="P-loop containing nucleoside triphosphate hydrolases"/>
    <property type="match status" value="1"/>
</dbReference>
<name>A0A060IHW1_RHIET</name>
<dbReference type="OrthoDB" id="9783370at2"/>
<organism evidence="1 2">
    <name type="scientific">Rhizobium etli bv. mimosae str. IE4771</name>
    <dbReference type="NCBI Taxonomy" id="1432050"/>
    <lineage>
        <taxon>Bacteria</taxon>
        <taxon>Pseudomonadati</taxon>
        <taxon>Pseudomonadota</taxon>
        <taxon>Alphaproteobacteria</taxon>
        <taxon>Hyphomicrobiales</taxon>
        <taxon>Rhizobiaceae</taxon>
        <taxon>Rhizobium/Agrobacterium group</taxon>
        <taxon>Rhizobium</taxon>
    </lineage>
</organism>
<dbReference type="KEGG" id="rei:IE4771_PE00296"/>
<dbReference type="HOGENOM" id="CLU_029703_1_0_5"/>
<sequence length="434" mass="48503">MQYSLEQHRNDGITSLDPRMPVAPASIEQAGLDPSFLLRLASKCAAEQDTTTASHLADRMKLPKVIINILIKELVKLAYLEARGLAGEDVRSDVRYALSMKGFEYAHAASRQCQYVGPAPVSLDMFCRQLGLQSIHDERVTPERLTESLDGLVLADALVEKLGPALNSGRSILLYGPPGNGKTSIAERTSQLFRQTIWVPYAIEVGGHVISFYDEAVHHPVSEAGTESRPKGDQRWIECRRPVIKTGGELTLDQLDLTFNAGPNVYEAPIHLKASGGVFIIDDFGRQQVAPQALINRWIVPLERGYDFLTLHTGKKFKVPFDELVVFSTNIAPKDLSDEAGLRRLKYKIFVNTPSRDEYIRIFRSYASSTGLAVRDPDLNLFYDRKYKGDVLASCYHPKYLLDFVGSYCEFNGIARIASLEMLERAWEGVFTSE</sequence>
<keyword evidence="1" id="KW-0614">Plasmid</keyword>
<gene>
    <name evidence="1" type="ORF">IE4771_PE00296</name>
</gene>
<protein>
    <submittedName>
        <fullName evidence="1">ATPase domain-containing protein</fullName>
    </submittedName>
</protein>
<dbReference type="AlphaFoldDB" id="A0A060IHW1"/>
<evidence type="ECO:0000313" key="1">
    <source>
        <dbReference type="EMBL" id="AIC31520.1"/>
    </source>
</evidence>
<geneLocation type="plasmid" evidence="1 2">
    <name>pRetIE4771e</name>
</geneLocation>
<reference evidence="1 2" key="1">
    <citation type="submission" date="2013-12" db="EMBL/GenBank/DDBJ databases">
        <title>Complete genome sequence of Rhizobium etli bv. mimosae IE4771.</title>
        <authorList>
            <person name="Bustos P."/>
            <person name="Santamaria R.I."/>
            <person name="Lozano L."/>
            <person name="Ormeno-Orrillo E."/>
            <person name="Rogel M.A."/>
            <person name="Romero D."/>
            <person name="Cevallos M.A."/>
            <person name="Martinez-Romero E."/>
            <person name="Gonzalez V."/>
        </authorList>
    </citation>
    <scope>NUCLEOTIDE SEQUENCE [LARGE SCALE GENOMIC DNA]</scope>
    <source>
        <strain evidence="1 2">IE4771</strain>
        <plasmid evidence="2">Plasmid pRetIE4771e</plasmid>
    </source>
</reference>
<evidence type="ECO:0000313" key="2">
    <source>
        <dbReference type="Proteomes" id="UP000027180"/>
    </source>
</evidence>
<accession>A0A060IHW1</accession>
<dbReference type="RefSeq" id="WP_040142829.1">
    <property type="nucleotide sequence ID" value="NZ_CP006991.1"/>
</dbReference>
<proteinExistence type="predicted"/>